<dbReference type="AlphaFoldDB" id="A0A5B9QXZ1"/>
<evidence type="ECO:0000256" key="8">
    <source>
        <dbReference type="HAMAP-Rule" id="MF_00484"/>
    </source>
</evidence>
<evidence type="ECO:0000256" key="2">
    <source>
        <dbReference type="ARBA" id="ARBA00002764"/>
    </source>
</evidence>
<dbReference type="OrthoDB" id="9808590at2"/>
<evidence type="ECO:0000256" key="4">
    <source>
        <dbReference type="ARBA" id="ARBA00010281"/>
    </source>
</evidence>
<evidence type="ECO:0000256" key="3">
    <source>
        <dbReference type="ARBA" id="ARBA00004964"/>
    </source>
</evidence>
<dbReference type="PANTHER" id="PTHR45825:SF11">
    <property type="entry name" value="ALPHA AMYLASE DOMAIN-CONTAINING PROTEIN"/>
    <property type="match status" value="1"/>
</dbReference>
<keyword evidence="5 8" id="KW-0328">Glycosyltransferase</keyword>
<dbReference type="Gene3D" id="3.40.50.2000">
    <property type="entry name" value="Glycogen Phosphorylase B"/>
    <property type="match status" value="2"/>
</dbReference>
<dbReference type="SUPFAM" id="SSF53756">
    <property type="entry name" value="UDP-Glycosyltransferase/glycogen phosphorylase"/>
    <property type="match status" value="1"/>
</dbReference>
<dbReference type="PANTHER" id="PTHR45825">
    <property type="entry name" value="GRANULE-BOUND STARCH SYNTHASE 1, CHLOROPLASTIC/AMYLOPLASTIC"/>
    <property type="match status" value="1"/>
</dbReference>
<evidence type="ECO:0000256" key="1">
    <source>
        <dbReference type="ARBA" id="ARBA00001478"/>
    </source>
</evidence>
<dbReference type="NCBIfam" id="NF001899">
    <property type="entry name" value="PRK00654.1-2"/>
    <property type="match status" value="1"/>
</dbReference>
<reference evidence="11 12" key="1">
    <citation type="submission" date="2019-08" db="EMBL/GenBank/DDBJ databases">
        <title>Deep-cultivation of Planctomycetes and their phenomic and genomic characterization uncovers novel biology.</title>
        <authorList>
            <person name="Wiegand S."/>
            <person name="Jogler M."/>
            <person name="Boedeker C."/>
            <person name="Pinto D."/>
            <person name="Vollmers J."/>
            <person name="Rivas-Marin E."/>
            <person name="Kohn T."/>
            <person name="Peeters S.H."/>
            <person name="Heuer A."/>
            <person name="Rast P."/>
            <person name="Oberbeckmann S."/>
            <person name="Bunk B."/>
            <person name="Jeske O."/>
            <person name="Meyerdierks A."/>
            <person name="Storesund J.E."/>
            <person name="Kallscheuer N."/>
            <person name="Luecker S."/>
            <person name="Lage O.M."/>
            <person name="Pohl T."/>
            <person name="Merkel B.J."/>
            <person name="Hornburger P."/>
            <person name="Mueller R.-W."/>
            <person name="Bruemmer F."/>
            <person name="Labrenz M."/>
            <person name="Spormann A.M."/>
            <person name="Op den Camp H."/>
            <person name="Overmann J."/>
            <person name="Amann R."/>
            <person name="Jetten M.S.M."/>
            <person name="Mascher T."/>
            <person name="Medema M.H."/>
            <person name="Devos D.P."/>
            <person name="Kaster A.-K."/>
            <person name="Ovreas L."/>
            <person name="Rohde M."/>
            <person name="Galperin M.Y."/>
            <person name="Jogler C."/>
        </authorList>
    </citation>
    <scope>NUCLEOTIDE SEQUENCE [LARGE SCALE GENOMIC DNA]</scope>
    <source>
        <strain evidence="11 12">UC8</strain>
    </source>
</reference>
<evidence type="ECO:0000313" key="12">
    <source>
        <dbReference type="Proteomes" id="UP000325286"/>
    </source>
</evidence>
<dbReference type="UniPathway" id="UPA00164"/>
<dbReference type="GO" id="GO:0009011">
    <property type="term" value="F:alpha-1,4-glucan glucosyltransferase (ADP-glucose donor) activity"/>
    <property type="evidence" value="ECO:0007669"/>
    <property type="project" value="UniProtKB-UniRule"/>
</dbReference>
<dbReference type="InterPro" id="IPR011835">
    <property type="entry name" value="GS/SS"/>
</dbReference>
<comment type="catalytic activity">
    <reaction evidence="1 8">
        <text>[(1-&gt;4)-alpha-D-glucosyl](n) + ADP-alpha-D-glucose = [(1-&gt;4)-alpha-D-glucosyl](n+1) + ADP + H(+)</text>
        <dbReference type="Rhea" id="RHEA:18189"/>
        <dbReference type="Rhea" id="RHEA-COMP:9584"/>
        <dbReference type="Rhea" id="RHEA-COMP:9587"/>
        <dbReference type="ChEBI" id="CHEBI:15378"/>
        <dbReference type="ChEBI" id="CHEBI:15444"/>
        <dbReference type="ChEBI" id="CHEBI:57498"/>
        <dbReference type="ChEBI" id="CHEBI:456216"/>
        <dbReference type="EC" id="2.4.1.21"/>
    </reaction>
</comment>
<feature type="domain" description="Glycosyl transferase family 1" evidence="9">
    <location>
        <begin position="298"/>
        <end position="454"/>
    </location>
</feature>
<keyword evidence="12" id="KW-1185">Reference proteome</keyword>
<dbReference type="NCBIfam" id="TIGR02095">
    <property type="entry name" value="glgA"/>
    <property type="match status" value="1"/>
</dbReference>
<dbReference type="GO" id="GO:0005978">
    <property type="term" value="P:glycogen biosynthetic process"/>
    <property type="evidence" value="ECO:0007669"/>
    <property type="project" value="UniProtKB-UniRule"/>
</dbReference>
<feature type="binding site" evidence="8">
    <location>
        <position position="15"/>
    </location>
    <ligand>
        <name>ADP-alpha-D-glucose</name>
        <dbReference type="ChEBI" id="CHEBI:57498"/>
    </ligand>
</feature>
<evidence type="ECO:0000313" key="11">
    <source>
        <dbReference type="EMBL" id="QEG38821.1"/>
    </source>
</evidence>
<protein>
    <recommendedName>
        <fullName evidence="8">Glycogen synthase</fullName>
        <ecNumber evidence="8">2.4.1.21</ecNumber>
    </recommendedName>
    <alternativeName>
        <fullName evidence="8">Starch [bacterial glycogen] synthase</fullName>
    </alternativeName>
</protein>
<keyword evidence="7 8" id="KW-0320">Glycogen biosynthesis</keyword>
<dbReference type="Proteomes" id="UP000325286">
    <property type="component" value="Chromosome"/>
</dbReference>
<accession>A0A5B9QXZ1</accession>
<dbReference type="EMBL" id="CP042914">
    <property type="protein sequence ID" value="QEG38821.1"/>
    <property type="molecule type" value="Genomic_DNA"/>
</dbReference>
<dbReference type="Pfam" id="PF08323">
    <property type="entry name" value="Glyco_transf_5"/>
    <property type="match status" value="1"/>
</dbReference>
<evidence type="ECO:0000256" key="6">
    <source>
        <dbReference type="ARBA" id="ARBA00022679"/>
    </source>
</evidence>
<comment type="pathway">
    <text evidence="3 8">Glycan biosynthesis; glycogen biosynthesis.</text>
</comment>
<dbReference type="InterPro" id="IPR013534">
    <property type="entry name" value="Starch_synth_cat_dom"/>
</dbReference>
<comment type="similarity">
    <text evidence="4 8">Belongs to the glycosyltransferase 1 family. Bacterial/plant glycogen synthase subfamily.</text>
</comment>
<gene>
    <name evidence="11" type="primary">glgA_1</name>
    <name evidence="8" type="synonym">glgA</name>
    <name evidence="11" type="ORF">UC8_07790</name>
</gene>
<dbReference type="KEGG" id="rul:UC8_07790"/>
<evidence type="ECO:0000259" key="9">
    <source>
        <dbReference type="Pfam" id="PF00534"/>
    </source>
</evidence>
<evidence type="ECO:0000256" key="7">
    <source>
        <dbReference type="ARBA" id="ARBA00023056"/>
    </source>
</evidence>
<dbReference type="Pfam" id="PF00534">
    <property type="entry name" value="Glycos_transf_1"/>
    <property type="match status" value="1"/>
</dbReference>
<feature type="domain" description="Starch synthase catalytic" evidence="10">
    <location>
        <begin position="2"/>
        <end position="242"/>
    </location>
</feature>
<organism evidence="11 12">
    <name type="scientific">Roseimaritima ulvae</name>
    <dbReference type="NCBI Taxonomy" id="980254"/>
    <lineage>
        <taxon>Bacteria</taxon>
        <taxon>Pseudomonadati</taxon>
        <taxon>Planctomycetota</taxon>
        <taxon>Planctomycetia</taxon>
        <taxon>Pirellulales</taxon>
        <taxon>Pirellulaceae</taxon>
        <taxon>Roseimaritima</taxon>
    </lineage>
</organism>
<name>A0A5B9QXZ1_9BACT</name>
<comment type="function">
    <text evidence="2 8">Synthesizes alpha-1,4-glucan chains using ADP-glucose.</text>
</comment>
<evidence type="ECO:0000259" key="10">
    <source>
        <dbReference type="Pfam" id="PF08323"/>
    </source>
</evidence>
<keyword evidence="6 8" id="KW-0808">Transferase</keyword>
<proteinExistence type="inferred from homology"/>
<dbReference type="RefSeq" id="WP_068141100.1">
    <property type="nucleotide sequence ID" value="NZ_CP042914.1"/>
</dbReference>
<dbReference type="EC" id="2.4.1.21" evidence="8"/>
<sequence>MNIVLITTEAVPFAKTGGLADVCGALPVQLANHGHNVTVLMPAFRQIHSAGQPISETDISLPVDIEGHRWTARLASSTLPDSEVPVYFIDQPDLFDRPQLYGDEHGDYQDNCLRFSFFSQACLQAIERLKLPVDIVHCNDWQTGLVPAYISTRFGDYSWMDRVATVLTIHNLAYQGVFSKHLLPQTGMGWEHFRPDELEFYDQLNLLKTGIVFADAVTTVSARYAEEIQTEQHGCGLQGVLHRRAASLTGIPNGIDTAIWDPATDPHLVANYSISNWQEGKASNKRDLQETFGLNPTADAPLIGLVGRLAEQKGWGLVIEAMRHFLSTGNPAQWVVLGTGDRRYHAALSRLAGHYGDRLGLHLGFSDALAHRIEAGADIFLMPSRYEPCGLNQLYSLRYGTVPVVNPTGGLSDTVVDATSQHVTEGTATGFYLPTFDTYGLIEALSAAFSMRRNSPEKWTQIIQSGMTRDWSWGRSAVRYEQVYEKTSARKHGALRGH</sequence>
<dbReference type="InterPro" id="IPR001296">
    <property type="entry name" value="Glyco_trans_1"/>
</dbReference>
<evidence type="ECO:0000256" key="5">
    <source>
        <dbReference type="ARBA" id="ARBA00022676"/>
    </source>
</evidence>
<dbReference type="HAMAP" id="MF_00484">
    <property type="entry name" value="Glycogen_synth"/>
    <property type="match status" value="1"/>
</dbReference>
<dbReference type="GO" id="GO:0004373">
    <property type="term" value="F:alpha-1,4-glucan glucosyltransferase (UDP-glucose donor) activity"/>
    <property type="evidence" value="ECO:0007669"/>
    <property type="project" value="InterPro"/>
</dbReference>
<dbReference type="CDD" id="cd03791">
    <property type="entry name" value="GT5_Glycogen_synthase_DULL1-like"/>
    <property type="match status" value="1"/>
</dbReference>